<keyword evidence="2" id="KW-1185">Reference proteome</keyword>
<evidence type="ECO:0000313" key="2">
    <source>
        <dbReference type="Proteomes" id="UP001234202"/>
    </source>
</evidence>
<comment type="caution">
    <text evidence="1">The sequence shown here is derived from an EMBL/GenBank/DDBJ whole genome shotgun (WGS) entry which is preliminary data.</text>
</comment>
<name>A0ACC2XD70_9TREE</name>
<sequence>MMGSGYVPGQAYTNLGYEYEPPRGGYSADAGWNGWDLAMAQYGGGGGRRGALHGRGFERDWFDGIVSRSVGLVCFVAVMADVLLILFRSARACLSKQINGVASYFTTRRLTESQAREAHRRVYHLQEPERYGLDDISARTLGGAAAFQAFLIWDRDHRAVYGHLPTEGNRERLVSMAVAEGGYFVVGILYLLAIADNLSLGRQRTPCMNDLDCTTPTHTTTDTDKHEPTSPSKTAQKQRPQQPNTSLTTITATPQQ</sequence>
<protein>
    <submittedName>
        <fullName evidence="1">Uncharacterized protein</fullName>
    </submittedName>
</protein>
<dbReference type="Proteomes" id="UP001234202">
    <property type="component" value="Unassembled WGS sequence"/>
</dbReference>
<evidence type="ECO:0000313" key="1">
    <source>
        <dbReference type="EMBL" id="KAJ9121319.1"/>
    </source>
</evidence>
<proteinExistence type="predicted"/>
<gene>
    <name evidence="1" type="ORF">QFC24_004655</name>
</gene>
<reference evidence="1" key="1">
    <citation type="submission" date="2023-04" db="EMBL/GenBank/DDBJ databases">
        <title>Draft Genome sequencing of Naganishia species isolated from polar environments using Oxford Nanopore Technology.</title>
        <authorList>
            <person name="Leo P."/>
            <person name="Venkateswaran K."/>
        </authorList>
    </citation>
    <scope>NUCLEOTIDE SEQUENCE</scope>
    <source>
        <strain evidence="1">DBVPG 5303</strain>
    </source>
</reference>
<accession>A0ACC2XD70</accession>
<dbReference type="EMBL" id="JASBWV010000017">
    <property type="protein sequence ID" value="KAJ9121319.1"/>
    <property type="molecule type" value="Genomic_DNA"/>
</dbReference>
<organism evidence="1 2">
    <name type="scientific">Naganishia onofrii</name>
    <dbReference type="NCBI Taxonomy" id="1851511"/>
    <lineage>
        <taxon>Eukaryota</taxon>
        <taxon>Fungi</taxon>
        <taxon>Dikarya</taxon>
        <taxon>Basidiomycota</taxon>
        <taxon>Agaricomycotina</taxon>
        <taxon>Tremellomycetes</taxon>
        <taxon>Filobasidiales</taxon>
        <taxon>Filobasidiaceae</taxon>
        <taxon>Naganishia</taxon>
    </lineage>
</organism>